<protein>
    <submittedName>
        <fullName evidence="2">Gibberellin receptor gid1c</fullName>
    </submittedName>
</protein>
<dbReference type="EMBL" id="JABWDY010018343">
    <property type="protein sequence ID" value="KAF5194725.1"/>
    <property type="molecule type" value="Genomic_DNA"/>
</dbReference>
<dbReference type="OrthoDB" id="408631at2759"/>
<dbReference type="Gene3D" id="3.40.50.1820">
    <property type="entry name" value="alpha/beta hydrolase"/>
    <property type="match status" value="1"/>
</dbReference>
<accession>A0A7J6WEC1</accession>
<proteinExistence type="predicted"/>
<evidence type="ECO:0000313" key="2">
    <source>
        <dbReference type="EMBL" id="KAF5194725.1"/>
    </source>
</evidence>
<dbReference type="Proteomes" id="UP000554482">
    <property type="component" value="Unassembled WGS sequence"/>
</dbReference>
<dbReference type="AlphaFoldDB" id="A0A7J6WEC1"/>
<organism evidence="2 3">
    <name type="scientific">Thalictrum thalictroides</name>
    <name type="common">Rue-anemone</name>
    <name type="synonym">Anemone thalictroides</name>
    <dbReference type="NCBI Taxonomy" id="46969"/>
    <lineage>
        <taxon>Eukaryota</taxon>
        <taxon>Viridiplantae</taxon>
        <taxon>Streptophyta</taxon>
        <taxon>Embryophyta</taxon>
        <taxon>Tracheophyta</taxon>
        <taxon>Spermatophyta</taxon>
        <taxon>Magnoliopsida</taxon>
        <taxon>Ranunculales</taxon>
        <taxon>Ranunculaceae</taxon>
        <taxon>Thalictroideae</taxon>
        <taxon>Thalictrum</taxon>
    </lineage>
</organism>
<keyword evidence="3" id="KW-1185">Reference proteome</keyword>
<gene>
    <name evidence="2" type="ORF">FRX31_015685</name>
</gene>
<dbReference type="InterPro" id="IPR029058">
    <property type="entry name" value="AB_hydrolase_fold"/>
</dbReference>
<dbReference type="Pfam" id="PF07859">
    <property type="entry name" value="Abhydrolase_3"/>
    <property type="match status" value="1"/>
</dbReference>
<name>A0A7J6WEC1_THATH</name>
<dbReference type="InterPro" id="IPR050466">
    <property type="entry name" value="Carboxylest/Gibb_receptor"/>
</dbReference>
<dbReference type="PANTHER" id="PTHR23024">
    <property type="entry name" value="ARYLACETAMIDE DEACETYLASE"/>
    <property type="match status" value="1"/>
</dbReference>
<feature type="domain" description="Alpha/beta hydrolase fold-3" evidence="1">
    <location>
        <begin position="91"/>
        <end position="252"/>
    </location>
</feature>
<dbReference type="PANTHER" id="PTHR23024:SF24">
    <property type="entry name" value="ALPHA_BETA HYDROLASE FOLD-3 DOMAIN-CONTAINING PROTEIN"/>
    <property type="match status" value="1"/>
</dbReference>
<reference evidence="2 3" key="1">
    <citation type="submission" date="2020-06" db="EMBL/GenBank/DDBJ databases">
        <title>Transcriptomic and genomic resources for Thalictrum thalictroides and T. hernandezii: Facilitating candidate gene discovery in an emerging model plant lineage.</title>
        <authorList>
            <person name="Arias T."/>
            <person name="Riano-Pachon D.M."/>
            <person name="Di Stilio V.S."/>
        </authorList>
    </citation>
    <scope>NUCLEOTIDE SEQUENCE [LARGE SCALE GENOMIC DNA]</scope>
    <source>
        <strain evidence="3">cv. WT478/WT964</strain>
        <tissue evidence="2">Leaves</tissue>
    </source>
</reference>
<dbReference type="GO" id="GO:0016787">
    <property type="term" value="F:hydrolase activity"/>
    <property type="evidence" value="ECO:0007669"/>
    <property type="project" value="InterPro"/>
</dbReference>
<sequence>MAENNIASSQVIPWKVRVTLSKFALTDLTRRSDGTVNRRLMKLFDSCAKVPPHQSSQGLKVSDVTIDSTRNLWFRLFVPTNVPDHLRLPVLVYFHGGWFTWFSPDVKLYDVVCRQFAQRLPAIVVSVNYRLTPEFRFPAQYEDGFDTLKFLDHNSLPSNADLSRCFLAGDSAGGNIIHHVARQFAEAESDLSDIKVVGLISIQPFFGGVERTDSEIQLKGVPIISVDRADWHWKVFAPEGANRDHGAVNVIGPNSVDISHLIP</sequence>
<evidence type="ECO:0000313" key="3">
    <source>
        <dbReference type="Proteomes" id="UP000554482"/>
    </source>
</evidence>
<evidence type="ECO:0000259" key="1">
    <source>
        <dbReference type="Pfam" id="PF07859"/>
    </source>
</evidence>
<dbReference type="InterPro" id="IPR013094">
    <property type="entry name" value="AB_hydrolase_3"/>
</dbReference>
<keyword evidence="2" id="KW-0675">Receptor</keyword>
<comment type="caution">
    <text evidence="2">The sequence shown here is derived from an EMBL/GenBank/DDBJ whole genome shotgun (WGS) entry which is preliminary data.</text>
</comment>
<dbReference type="SUPFAM" id="SSF53474">
    <property type="entry name" value="alpha/beta-Hydrolases"/>
    <property type="match status" value="1"/>
</dbReference>